<protein>
    <submittedName>
        <fullName evidence="12">Protein 4.1</fullName>
    </submittedName>
</protein>
<dbReference type="InterPro" id="IPR011993">
    <property type="entry name" value="PH-like_dom_sf"/>
</dbReference>
<dbReference type="GO" id="GO:0003779">
    <property type="term" value="F:actin binding"/>
    <property type="evidence" value="ECO:0007669"/>
    <property type="project" value="UniProtKB-KW"/>
</dbReference>
<dbReference type="SMART" id="SM01195">
    <property type="entry name" value="FA"/>
    <property type="match status" value="1"/>
</dbReference>
<comment type="caution">
    <text evidence="12">The sequence shown here is derived from an EMBL/GenBank/DDBJ whole genome shotgun (WGS) entry which is preliminary data.</text>
</comment>
<dbReference type="GO" id="GO:0005886">
    <property type="term" value="C:plasma membrane"/>
    <property type="evidence" value="ECO:0007669"/>
    <property type="project" value="TreeGrafter"/>
</dbReference>
<keyword evidence="9" id="KW-0175">Coiled coil</keyword>
<feature type="domain" description="FERM C-terminal PH-like" evidence="11">
    <location>
        <begin position="50"/>
        <end position="125"/>
    </location>
</feature>
<evidence type="ECO:0000259" key="10">
    <source>
        <dbReference type="SMART" id="SM01195"/>
    </source>
</evidence>
<dbReference type="GO" id="GO:0005938">
    <property type="term" value="C:cell cortex"/>
    <property type="evidence" value="ECO:0007669"/>
    <property type="project" value="UniProtKB-SubCell"/>
</dbReference>
<keyword evidence="8" id="KW-0539">Nucleus</keyword>
<keyword evidence="4" id="KW-0963">Cytoplasm</keyword>
<dbReference type="EMBL" id="REGW02000012">
    <property type="protein sequence ID" value="KAE8288677.1"/>
    <property type="molecule type" value="Genomic_DNA"/>
</dbReference>
<evidence type="ECO:0000259" key="11">
    <source>
        <dbReference type="SMART" id="SM01196"/>
    </source>
</evidence>
<dbReference type="InterPro" id="IPR014847">
    <property type="entry name" value="FA"/>
</dbReference>
<dbReference type="SUPFAM" id="SSF50729">
    <property type="entry name" value="PH domain-like"/>
    <property type="match status" value="1"/>
</dbReference>
<evidence type="ECO:0000256" key="2">
    <source>
        <dbReference type="ARBA" id="ARBA00004245"/>
    </source>
</evidence>
<dbReference type="Pfam" id="PF09380">
    <property type="entry name" value="FERM_C"/>
    <property type="match status" value="1"/>
</dbReference>
<evidence type="ECO:0000256" key="3">
    <source>
        <dbReference type="ARBA" id="ARBA00004544"/>
    </source>
</evidence>
<evidence type="ECO:0000256" key="8">
    <source>
        <dbReference type="ARBA" id="ARBA00023242"/>
    </source>
</evidence>
<dbReference type="Proteomes" id="UP000424527">
    <property type="component" value="Unassembled WGS sequence"/>
</dbReference>
<proteinExistence type="predicted"/>
<dbReference type="SUPFAM" id="SSF47031">
    <property type="entry name" value="Second domain of FERM"/>
    <property type="match status" value="1"/>
</dbReference>
<dbReference type="Gene3D" id="1.20.80.10">
    <property type="match status" value="1"/>
</dbReference>
<keyword evidence="7" id="KW-0206">Cytoskeleton</keyword>
<gene>
    <name evidence="12" type="ORF">D5F01_LYC12552</name>
</gene>
<dbReference type="PANTHER" id="PTHR23280">
    <property type="entry name" value="4.1 G PROTEIN"/>
    <property type="match status" value="1"/>
</dbReference>
<sequence length="657" mass="76271">MTQRLHGTDYVKELSLAPGQSSELEEKVMELHRTYRSMSPAQADMSFLENAKKLPCMELTCTKPRILMVLTLRSGSFFIKIRPSEQEQYESTIGFKLPNYKASKKLWKVCVEHHTFFRVPTVEPPASRRFLGLGSKFRYSGRTQAQTRQASSMIDRPAPRFTRSASKRLSRNLDWRGEFERTSIQFWEEGQSVHRVTETWQDTWQKLASDELRRKEDEWSALFDRYPPFPFVSPPDFVKLPAELSLVKTSSMDRLLQPALTQQDDWHLYFDRFFNLERADKPFSPIAQFQLQEKDEQGMYVTEQELPTEEVIERLQETVTLVDKVKEVDVLERNLREVRDFEGRLQEVDEMAEKLQKVIEEELGKEEVAKLREEARDLEQERQIQAEGITKMVVKKSVRRILTEEGEVDELEDEIKRVFLKGLLPEEEEVEVKQESETVVTGESLFDDSSREKLQQVEKEWQKEVVERSGSLDVSGTTSVVTYQKVERRTKKRVTIVDERGQRQEEMEDMQVQAGEMSVERDTAYVPPVTLKERDPMDAESFVSVVGTAADVAIREVVAEERKIKEEAPRRVPDIPAAETVTERDDDWFVLLDVIPRETPYVPPVTLKERDPMDAESFVSMVGTAADEVVREVVAEERKIIEEAPRRVPEIPQQPVT</sequence>
<dbReference type="AlphaFoldDB" id="A0A6G0IBE5"/>
<keyword evidence="5" id="KW-0597">Phosphoprotein</keyword>
<evidence type="ECO:0000256" key="5">
    <source>
        <dbReference type="ARBA" id="ARBA00022553"/>
    </source>
</evidence>
<organism evidence="12 13">
    <name type="scientific">Larimichthys crocea</name>
    <name type="common">Large yellow croaker</name>
    <name type="synonym">Pseudosciaena crocea</name>
    <dbReference type="NCBI Taxonomy" id="215358"/>
    <lineage>
        <taxon>Eukaryota</taxon>
        <taxon>Metazoa</taxon>
        <taxon>Chordata</taxon>
        <taxon>Craniata</taxon>
        <taxon>Vertebrata</taxon>
        <taxon>Euteleostomi</taxon>
        <taxon>Actinopterygii</taxon>
        <taxon>Neopterygii</taxon>
        <taxon>Teleostei</taxon>
        <taxon>Neoteleostei</taxon>
        <taxon>Acanthomorphata</taxon>
        <taxon>Eupercaria</taxon>
        <taxon>Sciaenidae</taxon>
        <taxon>Larimichthys</taxon>
    </lineage>
</organism>
<dbReference type="Pfam" id="PF08736">
    <property type="entry name" value="FA"/>
    <property type="match status" value="1"/>
</dbReference>
<comment type="subcellular location">
    <subcellularLocation>
        <location evidence="3">Cytoplasm</location>
        <location evidence="3">Cell cortex</location>
    </subcellularLocation>
    <subcellularLocation>
        <location evidence="2">Cytoplasm</location>
        <location evidence="2">Cytoskeleton</location>
    </subcellularLocation>
    <subcellularLocation>
        <location evidence="1">Nucleus</location>
    </subcellularLocation>
</comment>
<keyword evidence="13" id="KW-1185">Reference proteome</keyword>
<dbReference type="GO" id="GO:0005856">
    <property type="term" value="C:cytoskeleton"/>
    <property type="evidence" value="ECO:0007669"/>
    <property type="project" value="UniProtKB-SubCell"/>
</dbReference>
<dbReference type="InterPro" id="IPR014352">
    <property type="entry name" value="FERM/acyl-CoA-bd_prot_sf"/>
</dbReference>
<feature type="domain" description="FERM adjacent" evidence="10">
    <location>
        <begin position="128"/>
        <end position="174"/>
    </location>
</feature>
<dbReference type="PANTHER" id="PTHR23280:SF12">
    <property type="entry name" value="PROTEIN 4.1"/>
    <property type="match status" value="1"/>
</dbReference>
<evidence type="ECO:0000256" key="1">
    <source>
        <dbReference type="ARBA" id="ARBA00004123"/>
    </source>
</evidence>
<accession>A0A6G0IBE5</accession>
<evidence type="ECO:0000313" key="12">
    <source>
        <dbReference type="EMBL" id="KAE8288677.1"/>
    </source>
</evidence>
<evidence type="ECO:0000256" key="7">
    <source>
        <dbReference type="ARBA" id="ARBA00023212"/>
    </source>
</evidence>
<dbReference type="Pfam" id="PF00373">
    <property type="entry name" value="FERM_M"/>
    <property type="match status" value="1"/>
</dbReference>
<dbReference type="GO" id="GO:0005634">
    <property type="term" value="C:nucleus"/>
    <property type="evidence" value="ECO:0007669"/>
    <property type="project" value="UniProtKB-SubCell"/>
</dbReference>
<evidence type="ECO:0000313" key="13">
    <source>
        <dbReference type="Proteomes" id="UP000424527"/>
    </source>
</evidence>
<evidence type="ECO:0000256" key="9">
    <source>
        <dbReference type="SAM" id="Coils"/>
    </source>
</evidence>
<reference evidence="12 13" key="1">
    <citation type="submission" date="2019-07" db="EMBL/GenBank/DDBJ databases">
        <title>Chromosome genome assembly for large yellow croaker.</title>
        <authorList>
            <person name="Xiao S."/>
        </authorList>
    </citation>
    <scope>NUCLEOTIDE SEQUENCE [LARGE SCALE GENOMIC DNA]</scope>
    <source>
        <strain evidence="12">JMULYC20181020</strain>
        <tissue evidence="12">Muscle</tissue>
    </source>
</reference>
<evidence type="ECO:0000256" key="4">
    <source>
        <dbReference type="ARBA" id="ARBA00022490"/>
    </source>
</evidence>
<dbReference type="SMART" id="SM01196">
    <property type="entry name" value="FERM_C"/>
    <property type="match status" value="1"/>
</dbReference>
<dbReference type="Gene3D" id="2.30.29.30">
    <property type="entry name" value="Pleckstrin-homology domain (PH domain)/Phosphotyrosine-binding domain (PTB)"/>
    <property type="match status" value="1"/>
</dbReference>
<name>A0A6G0IBE5_LARCR</name>
<keyword evidence="6" id="KW-0009">Actin-binding</keyword>
<dbReference type="InterPro" id="IPR035963">
    <property type="entry name" value="FERM_2"/>
</dbReference>
<dbReference type="InterPro" id="IPR018980">
    <property type="entry name" value="FERM_PH-like_C"/>
</dbReference>
<dbReference type="InterPro" id="IPR019748">
    <property type="entry name" value="FERM_central"/>
</dbReference>
<dbReference type="CDD" id="cd14473">
    <property type="entry name" value="FERM_B-lobe"/>
    <property type="match status" value="1"/>
</dbReference>
<evidence type="ECO:0000256" key="6">
    <source>
        <dbReference type="ARBA" id="ARBA00023203"/>
    </source>
</evidence>
<feature type="coiled-coil region" evidence="9">
    <location>
        <begin position="338"/>
        <end position="414"/>
    </location>
</feature>
<dbReference type="GO" id="GO:0031032">
    <property type="term" value="P:actomyosin structure organization"/>
    <property type="evidence" value="ECO:0007669"/>
    <property type="project" value="TreeGrafter"/>
</dbReference>